<sequence>MPPIYPTASLPDVTWISSIASSVADNPKTSLVLCLVLVGTMAYRISPPLSPHTQLKQLNRNIDDVWALINTSDGDIDRDCRHWRCKAYDWLELIQIDACELEICLLQTEKDNTASWSEYFLSLKRVYFGARAVCKEVEAIRTDVKIEHLNSQLQYLRMKKHIVGPKFIREQSESLTPYVAL</sequence>
<dbReference type="RefSeq" id="XP_060339646.1">
    <property type="nucleotide sequence ID" value="XM_060476295.1"/>
</dbReference>
<keyword evidence="2" id="KW-1185">Reference proteome</keyword>
<dbReference type="EMBL" id="JAUEPS010000001">
    <property type="protein sequence ID" value="KAK0469853.1"/>
    <property type="molecule type" value="Genomic_DNA"/>
</dbReference>
<comment type="caution">
    <text evidence="1">The sequence shown here is derived from an EMBL/GenBank/DDBJ whole genome shotgun (WGS) entry which is preliminary data.</text>
</comment>
<accession>A0AA39NQV5</accession>
<proteinExistence type="predicted"/>
<organism evidence="1 2">
    <name type="scientific">Armillaria tabescens</name>
    <name type="common">Ringless honey mushroom</name>
    <name type="synonym">Agaricus tabescens</name>
    <dbReference type="NCBI Taxonomy" id="1929756"/>
    <lineage>
        <taxon>Eukaryota</taxon>
        <taxon>Fungi</taxon>
        <taxon>Dikarya</taxon>
        <taxon>Basidiomycota</taxon>
        <taxon>Agaricomycotina</taxon>
        <taxon>Agaricomycetes</taxon>
        <taxon>Agaricomycetidae</taxon>
        <taxon>Agaricales</taxon>
        <taxon>Marasmiineae</taxon>
        <taxon>Physalacriaceae</taxon>
        <taxon>Desarmillaria</taxon>
    </lineage>
</organism>
<protein>
    <submittedName>
        <fullName evidence="1">Uncharacterized protein</fullName>
    </submittedName>
</protein>
<dbReference type="AlphaFoldDB" id="A0AA39NQV5"/>
<dbReference type="GeneID" id="85359843"/>
<reference evidence="1" key="1">
    <citation type="submission" date="2023-06" db="EMBL/GenBank/DDBJ databases">
        <authorList>
            <consortium name="Lawrence Berkeley National Laboratory"/>
            <person name="Ahrendt S."/>
            <person name="Sahu N."/>
            <person name="Indic B."/>
            <person name="Wong-Bajracharya J."/>
            <person name="Merenyi Z."/>
            <person name="Ke H.-M."/>
            <person name="Monk M."/>
            <person name="Kocsube S."/>
            <person name="Drula E."/>
            <person name="Lipzen A."/>
            <person name="Balint B."/>
            <person name="Henrissat B."/>
            <person name="Andreopoulos B."/>
            <person name="Martin F.M."/>
            <person name="Harder C.B."/>
            <person name="Rigling D."/>
            <person name="Ford K.L."/>
            <person name="Foster G.D."/>
            <person name="Pangilinan J."/>
            <person name="Papanicolaou A."/>
            <person name="Barry K."/>
            <person name="LaButti K."/>
            <person name="Viragh M."/>
            <person name="Koriabine M."/>
            <person name="Yan M."/>
            <person name="Riley R."/>
            <person name="Champramary S."/>
            <person name="Plett K.L."/>
            <person name="Tsai I.J."/>
            <person name="Slot J."/>
            <person name="Sipos G."/>
            <person name="Plett J."/>
            <person name="Nagy L.G."/>
            <person name="Grigoriev I.V."/>
        </authorList>
    </citation>
    <scope>NUCLEOTIDE SEQUENCE</scope>
    <source>
        <strain evidence="1">CCBAS 213</strain>
    </source>
</reference>
<dbReference type="Proteomes" id="UP001175211">
    <property type="component" value="Unassembled WGS sequence"/>
</dbReference>
<gene>
    <name evidence="1" type="ORF">EV420DRAFT_1634263</name>
</gene>
<evidence type="ECO:0000313" key="1">
    <source>
        <dbReference type="EMBL" id="KAK0469853.1"/>
    </source>
</evidence>
<name>A0AA39NQV5_ARMTA</name>
<evidence type="ECO:0000313" key="2">
    <source>
        <dbReference type="Proteomes" id="UP001175211"/>
    </source>
</evidence>